<keyword evidence="5" id="KW-0997">Cell inner membrane</keyword>
<evidence type="ECO:0000256" key="3">
    <source>
        <dbReference type="ARBA" id="ARBA00022448"/>
    </source>
</evidence>
<keyword evidence="6 9" id="KW-0812">Transmembrane</keyword>
<evidence type="ECO:0000256" key="5">
    <source>
        <dbReference type="ARBA" id="ARBA00022519"/>
    </source>
</evidence>
<comment type="caution">
    <text evidence="11">The sequence shown here is derived from an EMBL/GenBank/DDBJ whole genome shotgun (WGS) entry which is preliminary data.</text>
</comment>
<accession>A0ABT2I9M4</accession>
<dbReference type="PROSITE" id="PS51012">
    <property type="entry name" value="ABC_TM2"/>
    <property type="match status" value="1"/>
</dbReference>
<evidence type="ECO:0000313" key="11">
    <source>
        <dbReference type="EMBL" id="MCT2401508.1"/>
    </source>
</evidence>
<feature type="transmembrane region" description="Helical" evidence="9">
    <location>
        <begin position="239"/>
        <end position="259"/>
    </location>
</feature>
<keyword evidence="4 9" id="KW-1003">Cell membrane</keyword>
<dbReference type="RefSeq" id="WP_260047534.1">
    <property type="nucleotide sequence ID" value="NZ_JANZXA010000015.1"/>
</dbReference>
<feature type="transmembrane region" description="Helical" evidence="9">
    <location>
        <begin position="40"/>
        <end position="61"/>
    </location>
</feature>
<evidence type="ECO:0000256" key="2">
    <source>
        <dbReference type="ARBA" id="ARBA00007783"/>
    </source>
</evidence>
<reference evidence="11" key="1">
    <citation type="submission" date="2022-09" db="EMBL/GenBank/DDBJ databases">
        <title>Novosphingobium sp. Nov., a polycyclic aromatic hydrocarbon-degrading bacterium isolated form mangrove sediments in HongKong.</title>
        <authorList>
            <person name="Hu Z."/>
        </authorList>
    </citation>
    <scope>NUCLEOTIDE SEQUENCE</scope>
    <source>
        <strain evidence="11">HK4-1</strain>
    </source>
</reference>
<dbReference type="PANTHER" id="PTHR30413:SF8">
    <property type="entry name" value="TRANSPORT PERMEASE PROTEIN"/>
    <property type="match status" value="1"/>
</dbReference>
<feature type="domain" description="ABC transmembrane type-2" evidence="10">
    <location>
        <begin position="42"/>
        <end position="262"/>
    </location>
</feature>
<evidence type="ECO:0000256" key="8">
    <source>
        <dbReference type="ARBA" id="ARBA00023136"/>
    </source>
</evidence>
<evidence type="ECO:0000256" key="9">
    <source>
        <dbReference type="RuleBase" id="RU361157"/>
    </source>
</evidence>
<dbReference type="EMBL" id="JANZXA010000015">
    <property type="protein sequence ID" value="MCT2401508.1"/>
    <property type="molecule type" value="Genomic_DNA"/>
</dbReference>
<proteinExistence type="inferred from homology"/>
<dbReference type="InterPro" id="IPR047817">
    <property type="entry name" value="ABC2_TM_bact-type"/>
</dbReference>
<feature type="transmembrane region" description="Helical" evidence="9">
    <location>
        <begin position="184"/>
        <end position="203"/>
    </location>
</feature>
<evidence type="ECO:0000256" key="6">
    <source>
        <dbReference type="ARBA" id="ARBA00022692"/>
    </source>
</evidence>
<dbReference type="InterPro" id="IPR000412">
    <property type="entry name" value="ABC_2_transport"/>
</dbReference>
<comment type="subcellular location">
    <subcellularLocation>
        <location evidence="1 9">Cell inner membrane</location>
        <topology evidence="1 9">Multi-pass membrane protein</topology>
    </subcellularLocation>
</comment>
<comment type="similarity">
    <text evidence="2 9">Belongs to the ABC-2 integral membrane protein family.</text>
</comment>
<dbReference type="PANTHER" id="PTHR30413">
    <property type="entry name" value="INNER MEMBRANE TRANSPORT PERMEASE"/>
    <property type="match status" value="1"/>
</dbReference>
<gene>
    <name evidence="11" type="ORF">NZK81_18300</name>
</gene>
<evidence type="ECO:0000259" key="10">
    <source>
        <dbReference type="PROSITE" id="PS51012"/>
    </source>
</evidence>
<protein>
    <recommendedName>
        <fullName evidence="9">Transport permease protein</fullName>
    </recommendedName>
</protein>
<sequence length="270" mass="29964">MTTIGPKGSLDRSIGREILAYRDLVVFLARRDIKVRYQQALLGAAWAFLQPLLFMAIFTVVFSRIVKASTGDIPYPLFAFSGLIIWQLFINSVTSASNSVVSQQNMVQKIYFPRLVLPLSACVVTFVDFLIASVFLLGMTLFFGFFPSWRLIAIVPIVLLTLTLAFGVGSALAALNVRFRDIRYLTNFIAQLWLFATPVAYPFGMIPEKWTTLASFNPVTGLVEAFRWATIGSTDVDPFRLSVSIGMCIVLSIGGIALFRTMEPSFADTI</sequence>
<keyword evidence="8 9" id="KW-0472">Membrane</keyword>
<organism evidence="11 12">
    <name type="scientific">Novosphingobium mangrovi</name>
    <name type="common">ex Huang et al. 2023</name>
    <dbReference type="NCBI Taxonomy" id="2976432"/>
    <lineage>
        <taxon>Bacteria</taxon>
        <taxon>Pseudomonadati</taxon>
        <taxon>Pseudomonadota</taxon>
        <taxon>Alphaproteobacteria</taxon>
        <taxon>Sphingomonadales</taxon>
        <taxon>Sphingomonadaceae</taxon>
        <taxon>Novosphingobium</taxon>
    </lineage>
</organism>
<evidence type="ECO:0000256" key="1">
    <source>
        <dbReference type="ARBA" id="ARBA00004429"/>
    </source>
</evidence>
<dbReference type="InterPro" id="IPR013525">
    <property type="entry name" value="ABC2_TM"/>
</dbReference>
<dbReference type="Proteomes" id="UP001165583">
    <property type="component" value="Unassembled WGS sequence"/>
</dbReference>
<feature type="transmembrane region" description="Helical" evidence="9">
    <location>
        <begin position="151"/>
        <end position="177"/>
    </location>
</feature>
<name>A0ABT2I9M4_9SPHN</name>
<evidence type="ECO:0000313" key="12">
    <source>
        <dbReference type="Proteomes" id="UP001165583"/>
    </source>
</evidence>
<feature type="transmembrane region" description="Helical" evidence="9">
    <location>
        <begin position="73"/>
        <end position="94"/>
    </location>
</feature>
<keyword evidence="3 9" id="KW-0813">Transport</keyword>
<keyword evidence="12" id="KW-1185">Reference proteome</keyword>
<dbReference type="PRINTS" id="PR00164">
    <property type="entry name" value="ABC2TRNSPORT"/>
</dbReference>
<feature type="transmembrane region" description="Helical" evidence="9">
    <location>
        <begin position="115"/>
        <end position="145"/>
    </location>
</feature>
<evidence type="ECO:0000256" key="4">
    <source>
        <dbReference type="ARBA" id="ARBA00022475"/>
    </source>
</evidence>
<keyword evidence="7 9" id="KW-1133">Transmembrane helix</keyword>
<evidence type="ECO:0000256" key="7">
    <source>
        <dbReference type="ARBA" id="ARBA00022989"/>
    </source>
</evidence>
<dbReference type="Pfam" id="PF01061">
    <property type="entry name" value="ABC2_membrane"/>
    <property type="match status" value="1"/>
</dbReference>